<dbReference type="InterPro" id="IPR051341">
    <property type="entry name" value="Zyg-11_UBL_adapter"/>
</dbReference>
<sequence length="503" mass="57006">MPLPTLSEFAAKSVGQGLLNETISLDFPLDTKCSNAIVREVLKLDGASFKDLEVHKNQLSVSKIDFSCCKVDAEGVKNLINFDLDSLDFGEMMQLRNASPDDSREDSLDIVSLLTQSLNDYSRKSMIHLGLPYHEFMEGWEEEVSKMFPSLQSMNMPSTVFDQQLHFSNFCTCFSNLLALDISCAFYLPSLQGIKHIRNLQKLSMSYVDFDDINGYKELSDLKSLKYLDVSGTDVMLHDNDTNSIRNLLAAGVRMEALEFLDCSNSSVTELELRSFVKTHPSLRTIVAMCTPCNQSTIPGIKVLNASSMSAISDSLSYLLLTDQIDMSSDFMKEVFQKLKTNQGNLEISELRHARRSLQFVLKESTDEEDKFWSAAWYLESGILEHELSNSSLSTEILHMIEPLYNAFNAVMMNEKREGYVQFVFRMFEAVVNALAPGILIPDSVLDFIFEKTLDLVDGFPEYESEEIKIVTQIGKWISGDDYQNMCTNFEFYGKIQNYLNTM</sequence>
<proteinExistence type="predicted"/>
<dbReference type="PANTHER" id="PTHR12904">
    <property type="match status" value="1"/>
</dbReference>
<gene>
    <name evidence="1" type="primary">Cnig_chr_X.g22641</name>
    <name evidence="1" type="ORF">B9Z55_022641</name>
</gene>
<dbReference type="EMBL" id="PDUG01000006">
    <property type="protein sequence ID" value="PIC15805.1"/>
    <property type="molecule type" value="Genomic_DNA"/>
</dbReference>
<protein>
    <submittedName>
        <fullName evidence="1">Uncharacterized protein</fullName>
    </submittedName>
</protein>
<name>A0A2G5SL13_9PELO</name>
<organism evidence="1 2">
    <name type="scientific">Caenorhabditis nigoni</name>
    <dbReference type="NCBI Taxonomy" id="1611254"/>
    <lineage>
        <taxon>Eukaryota</taxon>
        <taxon>Metazoa</taxon>
        <taxon>Ecdysozoa</taxon>
        <taxon>Nematoda</taxon>
        <taxon>Chromadorea</taxon>
        <taxon>Rhabditida</taxon>
        <taxon>Rhabditina</taxon>
        <taxon>Rhabditomorpha</taxon>
        <taxon>Rhabditoidea</taxon>
        <taxon>Rhabditidae</taxon>
        <taxon>Peloderinae</taxon>
        <taxon>Caenorhabditis</taxon>
    </lineage>
</organism>
<dbReference type="GO" id="GO:0031462">
    <property type="term" value="C:Cul2-RING ubiquitin ligase complex"/>
    <property type="evidence" value="ECO:0007669"/>
    <property type="project" value="TreeGrafter"/>
</dbReference>
<dbReference type="InterPro" id="IPR032675">
    <property type="entry name" value="LRR_dom_sf"/>
</dbReference>
<evidence type="ECO:0000313" key="2">
    <source>
        <dbReference type="Proteomes" id="UP000230233"/>
    </source>
</evidence>
<dbReference type="PANTHER" id="PTHR12904:SF28">
    <property type="entry name" value="ATP SYNTHASE SUBUNIT ALPHA-RELATED"/>
    <property type="match status" value="1"/>
</dbReference>
<evidence type="ECO:0000313" key="1">
    <source>
        <dbReference type="EMBL" id="PIC15805.1"/>
    </source>
</evidence>
<dbReference type="Gene3D" id="3.80.10.10">
    <property type="entry name" value="Ribonuclease Inhibitor"/>
    <property type="match status" value="1"/>
</dbReference>
<dbReference type="Proteomes" id="UP000230233">
    <property type="component" value="Chromosome X"/>
</dbReference>
<dbReference type="AlphaFoldDB" id="A0A2G5SL13"/>
<comment type="caution">
    <text evidence="1">The sequence shown here is derived from an EMBL/GenBank/DDBJ whole genome shotgun (WGS) entry which is preliminary data.</text>
</comment>
<dbReference type="SUPFAM" id="SSF52047">
    <property type="entry name" value="RNI-like"/>
    <property type="match status" value="1"/>
</dbReference>
<reference evidence="2" key="1">
    <citation type="submission" date="2017-10" db="EMBL/GenBank/DDBJ databases">
        <title>Rapid genome shrinkage in a self-fertile nematode reveals novel sperm competition proteins.</title>
        <authorList>
            <person name="Yin D."/>
            <person name="Schwarz E.M."/>
            <person name="Thomas C.G."/>
            <person name="Felde R.L."/>
            <person name="Korf I.F."/>
            <person name="Cutter A.D."/>
            <person name="Schartner C.M."/>
            <person name="Ralston E.J."/>
            <person name="Meyer B.J."/>
            <person name="Haag E.S."/>
        </authorList>
    </citation>
    <scope>NUCLEOTIDE SEQUENCE [LARGE SCALE GENOMIC DNA]</scope>
    <source>
        <strain evidence="2">JU1422</strain>
    </source>
</reference>
<accession>A0A2G5SL13</accession>
<dbReference type="OrthoDB" id="663146at2759"/>
<keyword evidence="2" id="KW-1185">Reference proteome</keyword>